<dbReference type="HOGENOM" id="CLU_148177_1_0_1"/>
<accession>S8E7S3</accession>
<keyword evidence="3" id="KW-1185">Reference proteome</keyword>
<name>S8E7S3_FOMSC</name>
<evidence type="ECO:0000313" key="3">
    <source>
        <dbReference type="Proteomes" id="UP000015241"/>
    </source>
</evidence>
<dbReference type="Proteomes" id="UP000015241">
    <property type="component" value="Unassembled WGS sequence"/>
</dbReference>
<dbReference type="AlphaFoldDB" id="S8E7S3"/>
<dbReference type="EMBL" id="KE504157">
    <property type="protein sequence ID" value="EPS99403.1"/>
    <property type="molecule type" value="Genomic_DNA"/>
</dbReference>
<reference evidence="2 3" key="1">
    <citation type="journal article" date="2012" name="Science">
        <title>The Paleozoic origin of enzymatic lignin decomposition reconstructed from 31 fungal genomes.</title>
        <authorList>
            <person name="Floudas D."/>
            <person name="Binder M."/>
            <person name="Riley R."/>
            <person name="Barry K."/>
            <person name="Blanchette R.A."/>
            <person name="Henrissat B."/>
            <person name="Martinez A.T."/>
            <person name="Otillar R."/>
            <person name="Spatafora J.W."/>
            <person name="Yadav J.S."/>
            <person name="Aerts A."/>
            <person name="Benoit I."/>
            <person name="Boyd A."/>
            <person name="Carlson A."/>
            <person name="Copeland A."/>
            <person name="Coutinho P.M."/>
            <person name="de Vries R.P."/>
            <person name="Ferreira P."/>
            <person name="Findley K."/>
            <person name="Foster B."/>
            <person name="Gaskell J."/>
            <person name="Glotzer D."/>
            <person name="Gorecki P."/>
            <person name="Heitman J."/>
            <person name="Hesse C."/>
            <person name="Hori C."/>
            <person name="Igarashi K."/>
            <person name="Jurgens J.A."/>
            <person name="Kallen N."/>
            <person name="Kersten P."/>
            <person name="Kohler A."/>
            <person name="Kuees U."/>
            <person name="Kumar T.K.A."/>
            <person name="Kuo A."/>
            <person name="LaButti K."/>
            <person name="Larrondo L.F."/>
            <person name="Lindquist E."/>
            <person name="Ling A."/>
            <person name="Lombard V."/>
            <person name="Lucas S."/>
            <person name="Lundell T."/>
            <person name="Martin R."/>
            <person name="McLaughlin D.J."/>
            <person name="Morgenstern I."/>
            <person name="Morin E."/>
            <person name="Murat C."/>
            <person name="Nagy L.G."/>
            <person name="Nolan M."/>
            <person name="Ohm R.A."/>
            <person name="Patyshakuliyeva A."/>
            <person name="Rokas A."/>
            <person name="Ruiz-Duenas F.J."/>
            <person name="Sabat G."/>
            <person name="Salamov A."/>
            <person name="Samejima M."/>
            <person name="Schmutz J."/>
            <person name="Slot J.C."/>
            <person name="St John F."/>
            <person name="Stenlid J."/>
            <person name="Sun H."/>
            <person name="Sun S."/>
            <person name="Syed K."/>
            <person name="Tsang A."/>
            <person name="Wiebenga A."/>
            <person name="Young D."/>
            <person name="Pisabarro A."/>
            <person name="Eastwood D.C."/>
            <person name="Martin F."/>
            <person name="Cullen D."/>
            <person name="Grigoriev I.V."/>
            <person name="Hibbett D.S."/>
        </authorList>
    </citation>
    <scope>NUCLEOTIDE SEQUENCE</scope>
    <source>
        <strain evidence="3">FP-58527</strain>
    </source>
</reference>
<dbReference type="eggNOG" id="ENOG502SVYA">
    <property type="taxonomic scope" value="Eukaryota"/>
</dbReference>
<gene>
    <name evidence="2" type="ORF">FOMPIDRAFT_1124515</name>
</gene>
<feature type="region of interest" description="Disordered" evidence="1">
    <location>
        <begin position="63"/>
        <end position="111"/>
    </location>
</feature>
<proteinExistence type="predicted"/>
<evidence type="ECO:0000256" key="1">
    <source>
        <dbReference type="SAM" id="MobiDB-lite"/>
    </source>
</evidence>
<dbReference type="OrthoDB" id="2553859at2759"/>
<organism evidence="2 3">
    <name type="scientific">Fomitopsis schrenkii</name>
    <name type="common">Brown rot fungus</name>
    <dbReference type="NCBI Taxonomy" id="2126942"/>
    <lineage>
        <taxon>Eukaryota</taxon>
        <taxon>Fungi</taxon>
        <taxon>Dikarya</taxon>
        <taxon>Basidiomycota</taxon>
        <taxon>Agaricomycotina</taxon>
        <taxon>Agaricomycetes</taxon>
        <taxon>Polyporales</taxon>
        <taxon>Fomitopsis</taxon>
    </lineage>
</organism>
<protein>
    <recommendedName>
        <fullName evidence="4">EKC/KEOPS complex subunit GON7</fullName>
    </recommendedName>
</protein>
<feature type="compositionally biased region" description="Basic and acidic residues" evidence="1">
    <location>
        <begin position="67"/>
        <end position="83"/>
    </location>
</feature>
<sequence>MSSALTVTYELHPPADMPSEGLQPGNTHTFPVEEGKKGKEYYESLRKAVADAKNVLGEELTAWRDAVGTREQTKESKLSKKSDEDEEDEDEQEEQVCPNYHGVGQSSHHLQ</sequence>
<evidence type="ECO:0000313" key="2">
    <source>
        <dbReference type="EMBL" id="EPS99403.1"/>
    </source>
</evidence>
<evidence type="ECO:0008006" key="4">
    <source>
        <dbReference type="Google" id="ProtNLM"/>
    </source>
</evidence>
<feature type="compositionally biased region" description="Acidic residues" evidence="1">
    <location>
        <begin position="84"/>
        <end position="94"/>
    </location>
</feature>
<feature type="region of interest" description="Disordered" evidence="1">
    <location>
        <begin position="1"/>
        <end position="36"/>
    </location>
</feature>
<dbReference type="InParanoid" id="S8E7S3"/>